<evidence type="ECO:0000259" key="5">
    <source>
        <dbReference type="PROSITE" id="PS50238"/>
    </source>
</evidence>
<dbReference type="InterPro" id="IPR008936">
    <property type="entry name" value="Rho_GTPase_activation_prot"/>
</dbReference>
<evidence type="ECO:0008006" key="9">
    <source>
        <dbReference type="Google" id="ProtNLM"/>
    </source>
</evidence>
<feature type="compositionally biased region" description="Polar residues" evidence="4">
    <location>
        <begin position="49"/>
        <end position="58"/>
    </location>
</feature>
<dbReference type="Gene3D" id="1.10.555.10">
    <property type="entry name" value="Rho GTPase activation protein"/>
    <property type="match status" value="1"/>
</dbReference>
<dbReference type="EMBL" id="OZ022407">
    <property type="protein sequence ID" value="CAK9438165.1"/>
    <property type="molecule type" value="Genomic_DNA"/>
</dbReference>
<gene>
    <name evidence="7" type="ORF">LODBEIA_P24510</name>
</gene>
<dbReference type="SMART" id="SM00055">
    <property type="entry name" value="FCH"/>
    <property type="match status" value="1"/>
</dbReference>
<feature type="region of interest" description="Disordered" evidence="4">
    <location>
        <begin position="386"/>
        <end position="451"/>
    </location>
</feature>
<evidence type="ECO:0000256" key="3">
    <source>
        <dbReference type="SAM" id="Coils"/>
    </source>
</evidence>
<feature type="compositionally biased region" description="Basic and acidic residues" evidence="4">
    <location>
        <begin position="1"/>
        <end position="17"/>
    </location>
</feature>
<feature type="domain" description="Rho-GAP" evidence="5">
    <location>
        <begin position="521"/>
        <end position="716"/>
    </location>
</feature>
<keyword evidence="2 3" id="KW-0175">Coiled coil</keyword>
<protein>
    <recommendedName>
        <fullName evidence="9">RhoGAP-domain-containing protein</fullName>
    </recommendedName>
</protein>
<dbReference type="Pfam" id="PF00620">
    <property type="entry name" value="RhoGAP"/>
    <property type="match status" value="1"/>
</dbReference>
<dbReference type="GeneID" id="92207647"/>
<dbReference type="RefSeq" id="XP_066829389.1">
    <property type="nucleotide sequence ID" value="XM_066972452.1"/>
</dbReference>
<feature type="compositionally biased region" description="Low complexity" evidence="4">
    <location>
        <begin position="439"/>
        <end position="451"/>
    </location>
</feature>
<feature type="compositionally biased region" description="Low complexity" evidence="4">
    <location>
        <begin position="36"/>
        <end position="48"/>
    </location>
</feature>
<name>A0ABP0ZLH8_9ASCO</name>
<evidence type="ECO:0000313" key="8">
    <source>
        <dbReference type="Proteomes" id="UP001497383"/>
    </source>
</evidence>
<dbReference type="InterPro" id="IPR031160">
    <property type="entry name" value="F_BAR_dom"/>
</dbReference>
<organism evidence="7 8">
    <name type="scientific">Lodderomyces beijingensis</name>
    <dbReference type="NCBI Taxonomy" id="1775926"/>
    <lineage>
        <taxon>Eukaryota</taxon>
        <taxon>Fungi</taxon>
        <taxon>Dikarya</taxon>
        <taxon>Ascomycota</taxon>
        <taxon>Saccharomycotina</taxon>
        <taxon>Pichiomycetes</taxon>
        <taxon>Debaryomycetaceae</taxon>
        <taxon>Candida/Lodderomyces clade</taxon>
        <taxon>Lodderomyces</taxon>
    </lineage>
</organism>
<dbReference type="SMART" id="SM00324">
    <property type="entry name" value="RhoGAP"/>
    <property type="match status" value="1"/>
</dbReference>
<feature type="coiled-coil region" evidence="3">
    <location>
        <begin position="200"/>
        <end position="254"/>
    </location>
</feature>
<dbReference type="InterPro" id="IPR001060">
    <property type="entry name" value="FCH_dom"/>
</dbReference>
<dbReference type="PROSITE" id="PS50238">
    <property type="entry name" value="RHOGAP"/>
    <property type="match status" value="1"/>
</dbReference>
<dbReference type="InterPro" id="IPR027267">
    <property type="entry name" value="AH/BAR_dom_sf"/>
</dbReference>
<accession>A0ABP0ZLH8</accession>
<feature type="compositionally biased region" description="Low complexity" evidence="4">
    <location>
        <begin position="386"/>
        <end position="415"/>
    </location>
</feature>
<dbReference type="PANTHER" id="PTHR23176:SF128">
    <property type="entry name" value="RHO GTPASE-ACTIVATING PROTEIN RGD1"/>
    <property type="match status" value="1"/>
</dbReference>
<dbReference type="SUPFAM" id="SSF103657">
    <property type="entry name" value="BAR/IMD domain-like"/>
    <property type="match status" value="1"/>
</dbReference>
<evidence type="ECO:0000256" key="2">
    <source>
        <dbReference type="PROSITE-ProRule" id="PRU01077"/>
    </source>
</evidence>
<dbReference type="PANTHER" id="PTHR23176">
    <property type="entry name" value="RHO/RAC/CDC GTPASE-ACTIVATING PROTEIN"/>
    <property type="match status" value="1"/>
</dbReference>
<proteinExistence type="predicted"/>
<feature type="compositionally biased region" description="Basic and acidic residues" evidence="4">
    <location>
        <begin position="464"/>
        <end position="473"/>
    </location>
</feature>
<dbReference type="Proteomes" id="UP001497383">
    <property type="component" value="Chromosome 3"/>
</dbReference>
<feature type="region of interest" description="Disordered" evidence="4">
    <location>
        <begin position="464"/>
        <end position="509"/>
    </location>
</feature>
<feature type="domain" description="F-BAR" evidence="6">
    <location>
        <begin position="69"/>
        <end position="336"/>
    </location>
</feature>
<keyword evidence="8" id="KW-1185">Reference proteome</keyword>
<dbReference type="InterPro" id="IPR050729">
    <property type="entry name" value="Rho-GAP"/>
</dbReference>
<feature type="region of interest" description="Disordered" evidence="4">
    <location>
        <begin position="1"/>
        <end position="58"/>
    </location>
</feature>
<reference evidence="7 8" key="1">
    <citation type="submission" date="2024-03" db="EMBL/GenBank/DDBJ databases">
        <authorList>
            <person name="Brejova B."/>
        </authorList>
    </citation>
    <scope>NUCLEOTIDE SEQUENCE [LARGE SCALE GENOMIC DNA]</scope>
    <source>
        <strain evidence="7 8">CBS 14171</strain>
    </source>
</reference>
<evidence type="ECO:0000256" key="1">
    <source>
        <dbReference type="ARBA" id="ARBA00022468"/>
    </source>
</evidence>
<evidence type="ECO:0000313" key="7">
    <source>
        <dbReference type="EMBL" id="CAK9438165.1"/>
    </source>
</evidence>
<evidence type="ECO:0000259" key="6">
    <source>
        <dbReference type="PROSITE" id="PS51741"/>
    </source>
</evidence>
<dbReference type="Gene3D" id="1.20.1270.60">
    <property type="entry name" value="Arfaptin homology (AH) domain/BAR domain"/>
    <property type="match status" value="1"/>
</dbReference>
<evidence type="ECO:0000256" key="4">
    <source>
        <dbReference type="SAM" id="MobiDB-lite"/>
    </source>
</evidence>
<keyword evidence="1" id="KW-0343">GTPase activation</keyword>
<dbReference type="Pfam" id="PF00611">
    <property type="entry name" value="FCH"/>
    <property type="match status" value="1"/>
</dbReference>
<dbReference type="SUPFAM" id="SSF48350">
    <property type="entry name" value="GTPase activation domain, GAP"/>
    <property type="match status" value="1"/>
</dbReference>
<dbReference type="InterPro" id="IPR000198">
    <property type="entry name" value="RhoGAP_dom"/>
</dbReference>
<sequence>MTDKAEDSRSKSVKSPDGDASSANTSANSPLPPTPVKTSSASTVKTSPNIYRSKSYTSSDSQSLLESDAKIKSLLNSDSALDMLSERLKQSLSTAEEYSKFIKKKAQIEDEHYNQLKKFAGHIRLQMKNSSRNLKKDSLQFQMDKIIEFDENLFGVGSSYVTALNTMYDELTSLINTITRSRKTIKDEYRRKDRECIDAIAAAEKAKVRYNHLCEDLEKLKNSDPSKKSFSLKSKTVEQQEDDLQRKVDAADQDYKAKVATCKKLKDEILVIHRPNNAKKLKNLILEMDIALNVQLQKYATWNETLIMNSGVLISPLQSTKPSMKAMASSVDNERDLYEYIVKHGSQVSNKSLSPIDYNIHPSLIKASNIGKPFLNNNNHNNINNNTNNINFNNNNNNNNINNNSTSFNNYSNVNPSRVSNSTSNIKAAVSANPDRVKSPSVVNTSSSSSVPYVGSVVPRANLCDDARNKSDSSKSASVESPYSAPTYSSLDPGSQPGTPNLNGPKPLNSITTYKQPTFGVSIEEVITFAGIDNVPLIVRKCIEVVESFGIDVVGIYRTSSNLSQVTKLKDSIDSNFTNYLQIGKNIDPNNVLDADIFCIASLLKLYLASLPEPLVTSAEAKSFIETVKLNDEHLIAKKLHHLVYNLPDGAYFTLRALIFHLNKIAAHESQNRMNAKSLAIIWGPVVFNDKTSSAQDLSYKTKVVEELMSIANDIFELDE</sequence>
<feature type="compositionally biased region" description="Polar residues" evidence="4">
    <location>
        <begin position="416"/>
        <end position="426"/>
    </location>
</feature>
<dbReference type="PROSITE" id="PS51741">
    <property type="entry name" value="F_BAR"/>
    <property type="match status" value="1"/>
</dbReference>
<feature type="compositionally biased region" description="Polar residues" evidence="4">
    <location>
        <begin position="484"/>
        <end position="502"/>
    </location>
</feature>